<feature type="transmembrane region" description="Helical" evidence="1">
    <location>
        <begin position="32"/>
        <end position="52"/>
    </location>
</feature>
<keyword evidence="1" id="KW-0472">Membrane</keyword>
<organism evidence="2 3">
    <name type="scientific">Lachancea lanzarotensis</name>
    <dbReference type="NCBI Taxonomy" id="1245769"/>
    <lineage>
        <taxon>Eukaryota</taxon>
        <taxon>Fungi</taxon>
        <taxon>Dikarya</taxon>
        <taxon>Ascomycota</taxon>
        <taxon>Saccharomycotina</taxon>
        <taxon>Saccharomycetes</taxon>
        <taxon>Saccharomycetales</taxon>
        <taxon>Saccharomycetaceae</taxon>
        <taxon>Lachancea</taxon>
    </lineage>
</organism>
<reference evidence="2 3" key="1">
    <citation type="submission" date="2014-12" db="EMBL/GenBank/DDBJ databases">
        <authorList>
            <person name="Neuveglise Cecile"/>
        </authorList>
    </citation>
    <scope>NUCLEOTIDE SEQUENCE [LARGE SCALE GENOMIC DNA]</scope>
    <source>
        <strain evidence="2 3">CBS 12615</strain>
    </source>
</reference>
<evidence type="ECO:0000256" key="1">
    <source>
        <dbReference type="SAM" id="Phobius"/>
    </source>
</evidence>
<dbReference type="GeneID" id="34685949"/>
<dbReference type="OrthoDB" id="4024574at2759"/>
<dbReference type="RefSeq" id="XP_022628705.1">
    <property type="nucleotide sequence ID" value="XM_022772374.1"/>
</dbReference>
<evidence type="ECO:0000313" key="3">
    <source>
        <dbReference type="Proteomes" id="UP000054304"/>
    </source>
</evidence>
<gene>
    <name evidence="2" type="ORF">LALA0_S05e06568g</name>
</gene>
<dbReference type="AlphaFoldDB" id="A0A0C7MXS7"/>
<proteinExistence type="predicted"/>
<dbReference type="Proteomes" id="UP000054304">
    <property type="component" value="Unassembled WGS sequence"/>
</dbReference>
<name>A0A0C7MXS7_9SACH</name>
<sequence>MINSVLNWRSDNGKIKRIEQPFESAVGFLRPLLYFCALSIIFATLLPSLVAAKPLGGPIGTLNDAFRTQDKICSVGHIDGQGSYRQLVGTLAGLDVGALGHSKKIYTGFKFHQVFSFKGLFDKVQPKIKMTYCSLGKVQWQTEQNNFPGSEWNSPICVYTPASAPSVAKSNRFWRKFAPRRTSEAEILSSHKQRATEDLDNFHCFKLARREKYFHRNMSIHLPNKWVGGIFYCDLDNDAKRTILGGMSDSLESQNLENAVVCKTDNTIPLEPLISDSYLKHWTEVNPKSKLPFLRRISRTHMKKTVPFLHTPLAAPFSGNFSIQNRVASNTSALNGQTFSLANHLSWLPLSKDTNEQWFTDIEPEESYDDILNANKGISRVEDTIRRFEKFLVRAGLRNYTGS</sequence>
<keyword evidence="3" id="KW-1185">Reference proteome</keyword>
<keyword evidence="1" id="KW-0812">Transmembrane</keyword>
<keyword evidence="1" id="KW-1133">Transmembrane helix</keyword>
<dbReference type="EMBL" id="LN736364">
    <property type="protein sequence ID" value="CEP62479.1"/>
    <property type="molecule type" value="Genomic_DNA"/>
</dbReference>
<dbReference type="HOGENOM" id="CLU_048789_0_0_1"/>
<protein>
    <submittedName>
        <fullName evidence="2">LALA0S05e06568g1_1</fullName>
    </submittedName>
</protein>
<accession>A0A0C7MXS7</accession>
<evidence type="ECO:0000313" key="2">
    <source>
        <dbReference type="EMBL" id="CEP62479.1"/>
    </source>
</evidence>